<comment type="similarity">
    <text evidence="4">Belongs to the metallo-dependent hydrolases superfamily. MTA/SAH deaminase family.</text>
</comment>
<gene>
    <name evidence="4" type="primary">mtaD</name>
    <name evidence="6" type="ORF">HY912_13460</name>
</gene>
<name>A0A9D6V4J2_9BACT</name>
<dbReference type="EMBL" id="JACRDE010000350">
    <property type="protein sequence ID" value="MBI5250495.1"/>
    <property type="molecule type" value="Genomic_DNA"/>
</dbReference>
<comment type="catalytic activity">
    <reaction evidence="4">
        <text>S-adenosyl-L-homocysteine + H2O + H(+) = S-inosyl-L-homocysteine + NH4(+)</text>
        <dbReference type="Rhea" id="RHEA:20716"/>
        <dbReference type="ChEBI" id="CHEBI:15377"/>
        <dbReference type="ChEBI" id="CHEBI:15378"/>
        <dbReference type="ChEBI" id="CHEBI:28938"/>
        <dbReference type="ChEBI" id="CHEBI:57856"/>
        <dbReference type="ChEBI" id="CHEBI:57985"/>
        <dbReference type="EC" id="3.5.4.28"/>
    </reaction>
</comment>
<dbReference type="GO" id="GO:0046872">
    <property type="term" value="F:metal ion binding"/>
    <property type="evidence" value="ECO:0007669"/>
    <property type="project" value="UniProtKB-KW"/>
</dbReference>
<reference evidence="6" key="1">
    <citation type="submission" date="2020-07" db="EMBL/GenBank/DDBJ databases">
        <title>Huge and variable diversity of episymbiotic CPR bacteria and DPANN archaea in groundwater ecosystems.</title>
        <authorList>
            <person name="He C.Y."/>
            <person name="Keren R."/>
            <person name="Whittaker M."/>
            <person name="Farag I.F."/>
            <person name="Doudna J."/>
            <person name="Cate J.H.D."/>
            <person name="Banfield J.F."/>
        </authorList>
    </citation>
    <scope>NUCLEOTIDE SEQUENCE</scope>
    <source>
        <strain evidence="6">NC_groundwater_1664_Pr3_B-0.1um_52_9</strain>
    </source>
</reference>
<comment type="caution">
    <text evidence="4">Lacks conserved residue(s) required for the propagation of feature annotation.</text>
</comment>
<sequence length="447" mass="48180">MMPNHSDQIILVNGLILADPDSCLVVPHGKTVIKGNMLSEVNSQLEAPPFSSEVIDCSNCLIMPGLVNAHTHAAMSLLRGLADDLPLDKWLNDCIFPSEAKHVGPEFVFLGTSLSAVEMALGGITTFADGYFFMEKAADAAAEVGLRAVIAQGILDVPSPDCPDPAKWNKRIEEFFARFPESPLTRPALFCHSPYLCGPETFRIAKKLAADHGTLLFAHISETRCEVEEIASRFGKTPLEHVHDLGILDRNFVNVHCVHLSDHEKDILADSGAGVVHCPESNMKLASGACPTRDLLKRGTSVAIGTDGPASNNNLDIFEEMRSAALMAKLVTSDPEALDARSVLRMATIQGAQVLGLDHSIGSLKAGKLADLIVIDLDRPHLTPVFDPVSHLVYCARGSDVRDVIVNGRIVVRDGSIITIDYSELASQVRSFAAKIAADLGIRTELK</sequence>
<protein>
    <recommendedName>
        <fullName evidence="4">5-methylthioadenosine/S-adenosylhomocysteine deaminase</fullName>
        <shortName evidence="4">MTA/SAH deaminase</shortName>
        <ecNumber evidence="4">3.5.4.28</ecNumber>
        <ecNumber evidence="4">3.5.4.31</ecNumber>
    </recommendedName>
</protein>
<feature type="binding site" evidence="4">
    <location>
        <position position="72"/>
    </location>
    <ligand>
        <name>Zn(2+)</name>
        <dbReference type="ChEBI" id="CHEBI:29105"/>
    </ligand>
</feature>
<dbReference type="Gene3D" id="2.30.40.10">
    <property type="entry name" value="Urease, subunit C, domain 1"/>
    <property type="match status" value="1"/>
</dbReference>
<proteinExistence type="inferred from homology"/>
<dbReference type="Pfam" id="PF01979">
    <property type="entry name" value="Amidohydro_1"/>
    <property type="match status" value="1"/>
</dbReference>
<evidence type="ECO:0000256" key="1">
    <source>
        <dbReference type="ARBA" id="ARBA00022723"/>
    </source>
</evidence>
<feature type="binding site" evidence="4">
    <location>
        <position position="307"/>
    </location>
    <ligand>
        <name>substrate</name>
    </ligand>
</feature>
<comment type="cofactor">
    <cofactor evidence="4">
        <name>Zn(2+)</name>
        <dbReference type="ChEBI" id="CHEBI:29105"/>
    </cofactor>
    <text evidence="4">Binds 1 zinc ion per subunit.</text>
</comment>
<feature type="binding site" evidence="4">
    <location>
        <position position="222"/>
    </location>
    <ligand>
        <name>substrate</name>
    </ligand>
</feature>
<dbReference type="AlphaFoldDB" id="A0A9D6V4J2"/>
<feature type="domain" description="Amidohydrolase-related" evidence="5">
    <location>
        <begin position="62"/>
        <end position="411"/>
    </location>
</feature>
<feature type="binding site" evidence="4">
    <location>
        <position position="70"/>
    </location>
    <ligand>
        <name>Zn(2+)</name>
        <dbReference type="ChEBI" id="CHEBI:29105"/>
    </ligand>
</feature>
<dbReference type="GO" id="GO:0050270">
    <property type="term" value="F:S-adenosylhomocysteine deaminase activity"/>
    <property type="evidence" value="ECO:0007669"/>
    <property type="project" value="UniProtKB-UniRule"/>
</dbReference>
<comment type="caution">
    <text evidence="6">The sequence shown here is derived from an EMBL/GenBank/DDBJ whole genome shotgun (WGS) entry which is preliminary data.</text>
</comment>
<dbReference type="FunFam" id="3.20.20.140:FF:000014">
    <property type="entry name" value="5-methylthioadenosine/S-adenosylhomocysteine deaminase"/>
    <property type="match status" value="1"/>
</dbReference>
<dbReference type="EC" id="3.5.4.28" evidence="4"/>
<feature type="binding site" evidence="4">
    <location>
        <position position="307"/>
    </location>
    <ligand>
        <name>Zn(2+)</name>
        <dbReference type="ChEBI" id="CHEBI:29105"/>
    </ligand>
</feature>
<feature type="binding site" evidence="4">
    <location>
        <position position="219"/>
    </location>
    <ligand>
        <name>Zn(2+)</name>
        <dbReference type="ChEBI" id="CHEBI:29105"/>
    </ligand>
</feature>
<dbReference type="Gene3D" id="3.20.20.140">
    <property type="entry name" value="Metal-dependent hydrolases"/>
    <property type="match status" value="1"/>
</dbReference>
<evidence type="ECO:0000256" key="3">
    <source>
        <dbReference type="ARBA" id="ARBA00022833"/>
    </source>
</evidence>
<dbReference type="Proteomes" id="UP000807825">
    <property type="component" value="Unassembled WGS sequence"/>
</dbReference>
<dbReference type="HAMAP" id="MF_01281">
    <property type="entry name" value="MTA_SAH_deamin"/>
    <property type="match status" value="1"/>
</dbReference>
<dbReference type="InterPro" id="IPR023512">
    <property type="entry name" value="Deaminase_MtaD/DadD"/>
</dbReference>
<dbReference type="CDD" id="cd01298">
    <property type="entry name" value="ATZ_TRZ_like"/>
    <property type="match status" value="1"/>
</dbReference>
<evidence type="ECO:0000256" key="2">
    <source>
        <dbReference type="ARBA" id="ARBA00022801"/>
    </source>
</evidence>
<evidence type="ECO:0000256" key="4">
    <source>
        <dbReference type="HAMAP-Rule" id="MF_01281"/>
    </source>
</evidence>
<feature type="binding site" evidence="4">
    <location>
        <position position="99"/>
    </location>
    <ligand>
        <name>substrate</name>
    </ligand>
</feature>
<keyword evidence="1 4" id="KW-0479">Metal-binding</keyword>
<dbReference type="PANTHER" id="PTHR43794:SF11">
    <property type="entry name" value="AMIDOHYDROLASE-RELATED DOMAIN-CONTAINING PROTEIN"/>
    <property type="match status" value="1"/>
</dbReference>
<evidence type="ECO:0000313" key="6">
    <source>
        <dbReference type="EMBL" id="MBI5250495.1"/>
    </source>
</evidence>
<comment type="function">
    <text evidence="4">Catalyzes the deamination of 5-methylthioadenosine and S-adenosyl-L-homocysteine into 5-methylthioinosine and S-inosyl-L-homocysteine, respectively. Is also able to deaminate adenosine.</text>
</comment>
<accession>A0A9D6V4J2</accession>
<organism evidence="6 7">
    <name type="scientific">Desulfomonile tiedjei</name>
    <dbReference type="NCBI Taxonomy" id="2358"/>
    <lineage>
        <taxon>Bacteria</taxon>
        <taxon>Pseudomonadati</taxon>
        <taxon>Thermodesulfobacteriota</taxon>
        <taxon>Desulfomonilia</taxon>
        <taxon>Desulfomonilales</taxon>
        <taxon>Desulfomonilaceae</taxon>
        <taxon>Desulfomonile</taxon>
    </lineage>
</organism>
<keyword evidence="2 4" id="KW-0378">Hydrolase</keyword>
<dbReference type="InterPro" id="IPR032466">
    <property type="entry name" value="Metal_Hydrolase"/>
</dbReference>
<feature type="binding site" evidence="4">
    <location>
        <position position="192"/>
    </location>
    <ligand>
        <name>substrate</name>
    </ligand>
</feature>
<dbReference type="SUPFAM" id="SSF51556">
    <property type="entry name" value="Metallo-dependent hydrolases"/>
    <property type="match status" value="1"/>
</dbReference>
<evidence type="ECO:0000259" key="5">
    <source>
        <dbReference type="Pfam" id="PF01979"/>
    </source>
</evidence>
<dbReference type="SUPFAM" id="SSF51338">
    <property type="entry name" value="Composite domain of metallo-dependent hydrolases"/>
    <property type="match status" value="1"/>
</dbReference>
<dbReference type="PANTHER" id="PTHR43794">
    <property type="entry name" value="AMINOHYDROLASE SSNA-RELATED"/>
    <property type="match status" value="1"/>
</dbReference>
<dbReference type="GO" id="GO:0090614">
    <property type="term" value="F:5'-methylthioadenosine deaminase activity"/>
    <property type="evidence" value="ECO:0007669"/>
    <property type="project" value="UniProtKB-UniRule"/>
</dbReference>
<keyword evidence="3 4" id="KW-0862">Zinc</keyword>
<dbReference type="InterPro" id="IPR050287">
    <property type="entry name" value="MTA/SAH_deaminase"/>
</dbReference>
<dbReference type="EC" id="3.5.4.31" evidence="4"/>
<dbReference type="InterPro" id="IPR011059">
    <property type="entry name" value="Metal-dep_hydrolase_composite"/>
</dbReference>
<dbReference type="InterPro" id="IPR006680">
    <property type="entry name" value="Amidohydro-rel"/>
</dbReference>
<evidence type="ECO:0000313" key="7">
    <source>
        <dbReference type="Proteomes" id="UP000807825"/>
    </source>
</evidence>
<comment type="catalytic activity">
    <reaction evidence="4">
        <text>S-methyl-5'-thioadenosine + H2O + H(+) = S-methyl-5'-thioinosine + NH4(+)</text>
        <dbReference type="Rhea" id="RHEA:25025"/>
        <dbReference type="ChEBI" id="CHEBI:15377"/>
        <dbReference type="ChEBI" id="CHEBI:15378"/>
        <dbReference type="ChEBI" id="CHEBI:17509"/>
        <dbReference type="ChEBI" id="CHEBI:28938"/>
        <dbReference type="ChEBI" id="CHEBI:48595"/>
        <dbReference type="EC" id="3.5.4.31"/>
    </reaction>
</comment>